<feature type="domain" description="FERM" evidence="1">
    <location>
        <begin position="27"/>
        <end position="316"/>
    </location>
</feature>
<dbReference type="Pfam" id="PF00373">
    <property type="entry name" value="FERM_M"/>
    <property type="match status" value="1"/>
</dbReference>
<dbReference type="SMART" id="SM01196">
    <property type="entry name" value="FERM_C"/>
    <property type="match status" value="1"/>
</dbReference>
<organism evidence="2 3">
    <name type="scientific">Steinernema carpocapsae</name>
    <name type="common">Entomopathogenic nematode</name>
    <dbReference type="NCBI Taxonomy" id="34508"/>
    <lineage>
        <taxon>Eukaryota</taxon>
        <taxon>Metazoa</taxon>
        <taxon>Ecdysozoa</taxon>
        <taxon>Nematoda</taxon>
        <taxon>Chromadorea</taxon>
        <taxon>Rhabditida</taxon>
        <taxon>Tylenchina</taxon>
        <taxon>Panagrolaimomorpha</taxon>
        <taxon>Strongyloidoidea</taxon>
        <taxon>Steinernematidae</taxon>
        <taxon>Steinernema</taxon>
    </lineage>
</organism>
<dbReference type="OrthoDB" id="6589456at2759"/>
<dbReference type="InterPro" id="IPR029071">
    <property type="entry name" value="Ubiquitin-like_domsf"/>
</dbReference>
<gene>
    <name evidence="2" type="ORF">L596_007917</name>
</gene>
<dbReference type="Gene3D" id="3.10.20.90">
    <property type="entry name" value="Phosphatidylinositol 3-kinase Catalytic Subunit, Chain A, domain 1"/>
    <property type="match status" value="1"/>
</dbReference>
<keyword evidence="3" id="KW-1185">Reference proteome</keyword>
<dbReference type="InterPro" id="IPR000299">
    <property type="entry name" value="FERM_domain"/>
</dbReference>
<dbReference type="InterPro" id="IPR035963">
    <property type="entry name" value="FERM_2"/>
</dbReference>
<name>A0A4U5PBE5_STECR</name>
<evidence type="ECO:0000313" key="3">
    <source>
        <dbReference type="Proteomes" id="UP000298663"/>
    </source>
</evidence>
<reference evidence="2 3" key="1">
    <citation type="journal article" date="2015" name="Genome Biol.">
        <title>Comparative genomics of Steinernema reveals deeply conserved gene regulatory networks.</title>
        <authorList>
            <person name="Dillman A.R."/>
            <person name="Macchietto M."/>
            <person name="Porter C.F."/>
            <person name="Rogers A."/>
            <person name="Williams B."/>
            <person name="Antoshechkin I."/>
            <person name="Lee M.M."/>
            <person name="Goodwin Z."/>
            <person name="Lu X."/>
            <person name="Lewis E.E."/>
            <person name="Goodrich-Blair H."/>
            <person name="Stock S.P."/>
            <person name="Adams B.J."/>
            <person name="Sternberg P.W."/>
            <person name="Mortazavi A."/>
        </authorList>
    </citation>
    <scope>NUCLEOTIDE SEQUENCE [LARGE SCALE GENOMIC DNA]</scope>
    <source>
        <strain evidence="2 3">ALL</strain>
    </source>
</reference>
<dbReference type="PROSITE" id="PS50057">
    <property type="entry name" value="FERM_3"/>
    <property type="match status" value="1"/>
</dbReference>
<dbReference type="Pfam" id="PF09379">
    <property type="entry name" value="FERM_N"/>
    <property type="match status" value="1"/>
</dbReference>
<dbReference type="SUPFAM" id="SSF50729">
    <property type="entry name" value="PH domain-like"/>
    <property type="match status" value="1"/>
</dbReference>
<dbReference type="InterPro" id="IPR018979">
    <property type="entry name" value="FERM_N"/>
</dbReference>
<dbReference type="Proteomes" id="UP000298663">
    <property type="component" value="Unassembled WGS sequence"/>
</dbReference>
<proteinExistence type="predicted"/>
<evidence type="ECO:0000259" key="1">
    <source>
        <dbReference type="PROSITE" id="PS50057"/>
    </source>
</evidence>
<accession>A0A4U5PBE5</accession>
<evidence type="ECO:0000313" key="2">
    <source>
        <dbReference type="EMBL" id="TKR93463.1"/>
    </source>
</evidence>
<dbReference type="EMBL" id="AZBU02000002">
    <property type="protein sequence ID" value="TKR93463.1"/>
    <property type="molecule type" value="Genomic_DNA"/>
</dbReference>
<dbReference type="InterPro" id="IPR019748">
    <property type="entry name" value="FERM_central"/>
</dbReference>
<dbReference type="PANTHER" id="PTHR23280:SF21">
    <property type="entry name" value="PROTEIN 4.1 HOMOLOG"/>
    <property type="match status" value="1"/>
</dbReference>
<dbReference type="GO" id="GO:0031032">
    <property type="term" value="P:actomyosin structure organization"/>
    <property type="evidence" value="ECO:0007669"/>
    <property type="project" value="TreeGrafter"/>
</dbReference>
<dbReference type="PRINTS" id="PR00935">
    <property type="entry name" value="BAND41"/>
</dbReference>
<dbReference type="SMART" id="SM00295">
    <property type="entry name" value="B41"/>
    <property type="match status" value="1"/>
</dbReference>
<dbReference type="Gene3D" id="1.20.80.10">
    <property type="match status" value="1"/>
</dbReference>
<dbReference type="Pfam" id="PF09380">
    <property type="entry name" value="FERM_C"/>
    <property type="match status" value="1"/>
</dbReference>
<comment type="caution">
    <text evidence="2">The sequence shown here is derived from an EMBL/GenBank/DDBJ whole genome shotgun (WGS) entry which is preliminary data.</text>
</comment>
<dbReference type="SUPFAM" id="SSF47031">
    <property type="entry name" value="Second domain of FERM"/>
    <property type="match status" value="1"/>
</dbReference>
<dbReference type="GO" id="GO:0005856">
    <property type="term" value="C:cytoskeleton"/>
    <property type="evidence" value="ECO:0007669"/>
    <property type="project" value="TreeGrafter"/>
</dbReference>
<dbReference type="PANTHER" id="PTHR23280">
    <property type="entry name" value="4.1 G PROTEIN"/>
    <property type="match status" value="1"/>
</dbReference>
<dbReference type="InterPro" id="IPR018980">
    <property type="entry name" value="FERM_PH-like_C"/>
</dbReference>
<reference evidence="2 3" key="2">
    <citation type="journal article" date="2019" name="G3 (Bethesda)">
        <title>Hybrid Assembly of the Genome of the Entomopathogenic Nematode Steinernema carpocapsae Identifies the X-Chromosome.</title>
        <authorList>
            <person name="Serra L."/>
            <person name="Macchietto M."/>
            <person name="Macias-Munoz A."/>
            <person name="McGill C.J."/>
            <person name="Rodriguez I.M."/>
            <person name="Rodriguez B."/>
            <person name="Murad R."/>
            <person name="Mortazavi A."/>
        </authorList>
    </citation>
    <scope>NUCLEOTIDE SEQUENCE [LARGE SCALE GENOMIC DNA]</scope>
    <source>
        <strain evidence="2 3">ALL</strain>
    </source>
</reference>
<sequence>MPNKVAAEPASMEALNRRTHVAERKLYPAEIRYPDNTVQTFKIHESAKGRILLDLATDFLKLSSDDRQYFELTYLKPKTNEPRFLNNERAVAKQSDIRNWKFTFTFKFFPQEPSVLSLKSRKFLVEQCRSDIYSRKIPADTETQAQLASYIAQAELGDYKPSDTYGHYVRNGRFASSVDYDFVNAVQEYHLRRTGQKEHEAYMFYLNYCKNLPLYGIHCYETKDFDGDSPIEVGVGARGLVTYTQDKGVTRSFGWKLIKRISYRRKIFYVKLVDDLPETERVLRGKTIALKLLSTSHAQRFYKLAVEQHEFYRLVKSESKLKSKPTLIRWVSKRFQKKVPQREEAKNCALDFCEDQLEAEAEYFSQPPTTVEENQEVNHDAELIRAIFEATKLNPAVVVESYVENTKNE</sequence>
<dbReference type="GO" id="GO:0005886">
    <property type="term" value="C:plasma membrane"/>
    <property type="evidence" value="ECO:0007669"/>
    <property type="project" value="TreeGrafter"/>
</dbReference>
<dbReference type="AlphaFoldDB" id="A0A4U5PBE5"/>
<dbReference type="SUPFAM" id="SSF54236">
    <property type="entry name" value="Ubiquitin-like"/>
    <property type="match status" value="1"/>
</dbReference>
<dbReference type="InterPro" id="IPR014352">
    <property type="entry name" value="FERM/acyl-CoA-bd_prot_sf"/>
</dbReference>
<dbReference type="InterPro" id="IPR011993">
    <property type="entry name" value="PH-like_dom_sf"/>
</dbReference>
<dbReference type="CDD" id="cd14473">
    <property type="entry name" value="FERM_B-lobe"/>
    <property type="match status" value="1"/>
</dbReference>
<dbReference type="InterPro" id="IPR019749">
    <property type="entry name" value="Band_41_domain"/>
</dbReference>
<dbReference type="Gene3D" id="2.30.29.30">
    <property type="entry name" value="Pleckstrin-homology domain (PH domain)/Phosphotyrosine-binding domain (PTB)"/>
    <property type="match status" value="1"/>
</dbReference>
<protein>
    <recommendedName>
        <fullName evidence="1">FERM domain-containing protein</fullName>
    </recommendedName>
</protein>
<dbReference type="STRING" id="34508.A0A4U5PBE5"/>